<accession>A0A1I4RW35</accession>
<feature type="active site" description="Nucleophile" evidence="1">
    <location>
        <position position="11"/>
    </location>
</feature>
<evidence type="ECO:0000313" key="4">
    <source>
        <dbReference type="EMBL" id="SFM56468.1"/>
    </source>
</evidence>
<evidence type="ECO:0000256" key="2">
    <source>
        <dbReference type="PIRSR" id="PIRSR037031-51"/>
    </source>
</evidence>
<protein>
    <submittedName>
        <fullName evidence="4">Small redox-active disulfide protein 2</fullName>
    </submittedName>
</protein>
<dbReference type="NCBIfam" id="TIGR00412">
    <property type="entry name" value="redox_disulf_2"/>
    <property type="match status" value="1"/>
</dbReference>
<proteinExistence type="predicted"/>
<dbReference type="Pfam" id="PF13192">
    <property type="entry name" value="Thioredoxin_3"/>
    <property type="match status" value="1"/>
</dbReference>
<gene>
    <name evidence="4" type="ORF">SAMN05421721_11027</name>
</gene>
<evidence type="ECO:0000313" key="5">
    <source>
        <dbReference type="Proteomes" id="UP000199556"/>
    </source>
</evidence>
<sequence>MKTIQVLGSGCASCQRTHELIEHVAREQGVEVDLRKVEDMADILAMGVMSTPAVAIDGTVVHSGSIPDRQTVLGWLE</sequence>
<keyword evidence="2" id="KW-0676">Redox-active center</keyword>
<dbReference type="InterPro" id="IPR012336">
    <property type="entry name" value="Thioredoxin-like_fold"/>
</dbReference>
<dbReference type="RefSeq" id="WP_090485860.1">
    <property type="nucleotide sequence ID" value="NZ_FOUO01000010.1"/>
</dbReference>
<feature type="disulfide bond" description="Redox-active" evidence="2">
    <location>
        <begin position="11"/>
        <end position="14"/>
    </location>
</feature>
<dbReference type="PANTHER" id="PTHR36450">
    <property type="entry name" value="THIOREDOXIN"/>
    <property type="match status" value="1"/>
</dbReference>
<reference evidence="4 5" key="1">
    <citation type="submission" date="2016-10" db="EMBL/GenBank/DDBJ databases">
        <authorList>
            <person name="de Groot N.N."/>
        </authorList>
    </citation>
    <scope>NUCLEOTIDE SEQUENCE [LARGE SCALE GENOMIC DNA]</scope>
    <source>
        <strain evidence="4 5">DSM 4180</strain>
    </source>
</reference>
<dbReference type="AlphaFoldDB" id="A0A1I4RW35"/>
<dbReference type="PIRSF" id="PIRSF037031">
    <property type="entry name" value="Redox_disulphide_2"/>
    <property type="match status" value="1"/>
</dbReference>
<organism evidence="4 5">
    <name type="scientific">Ectothiorhodospira mobilis</name>
    <dbReference type="NCBI Taxonomy" id="195064"/>
    <lineage>
        <taxon>Bacteria</taxon>
        <taxon>Pseudomonadati</taxon>
        <taxon>Pseudomonadota</taxon>
        <taxon>Gammaproteobacteria</taxon>
        <taxon>Chromatiales</taxon>
        <taxon>Ectothiorhodospiraceae</taxon>
        <taxon>Ectothiorhodospira</taxon>
    </lineage>
</organism>
<evidence type="ECO:0000259" key="3">
    <source>
        <dbReference type="Pfam" id="PF13192"/>
    </source>
</evidence>
<name>A0A1I4RW35_ECTMO</name>
<dbReference type="CDD" id="cd02972">
    <property type="entry name" value="DsbA_family"/>
    <property type="match status" value="1"/>
</dbReference>
<dbReference type="SUPFAM" id="SSF52833">
    <property type="entry name" value="Thioredoxin-like"/>
    <property type="match status" value="1"/>
</dbReference>
<evidence type="ECO:0000256" key="1">
    <source>
        <dbReference type="PIRSR" id="PIRSR037031-50"/>
    </source>
</evidence>
<dbReference type="InterPro" id="IPR005243">
    <property type="entry name" value="THIRX-like_proc"/>
</dbReference>
<dbReference type="PANTHER" id="PTHR36450:SF1">
    <property type="entry name" value="THIOREDOXIN"/>
    <property type="match status" value="1"/>
</dbReference>
<feature type="active site" description="Nucleophile" evidence="1">
    <location>
        <position position="14"/>
    </location>
</feature>
<dbReference type="STRING" id="195064.SAMN05421721_11027"/>
<keyword evidence="5" id="KW-1185">Reference proteome</keyword>
<dbReference type="OrthoDB" id="9800630at2"/>
<feature type="domain" description="Thioredoxin-like fold" evidence="3">
    <location>
        <begin position="3"/>
        <end position="77"/>
    </location>
</feature>
<dbReference type="InterPro" id="IPR036249">
    <property type="entry name" value="Thioredoxin-like_sf"/>
</dbReference>
<dbReference type="Gene3D" id="3.40.30.10">
    <property type="entry name" value="Glutaredoxin"/>
    <property type="match status" value="1"/>
</dbReference>
<dbReference type="Proteomes" id="UP000199556">
    <property type="component" value="Unassembled WGS sequence"/>
</dbReference>
<dbReference type="EMBL" id="FOUO01000010">
    <property type="protein sequence ID" value="SFM56468.1"/>
    <property type="molecule type" value="Genomic_DNA"/>
</dbReference>
<keyword evidence="2" id="KW-1015">Disulfide bond</keyword>